<keyword evidence="3" id="KW-1185">Reference proteome</keyword>
<dbReference type="SUPFAM" id="SSF53474">
    <property type="entry name" value="alpha/beta-Hydrolases"/>
    <property type="match status" value="1"/>
</dbReference>
<comment type="caution">
    <text evidence="2">The sequence shown here is derived from an EMBL/GenBank/DDBJ whole genome shotgun (WGS) entry which is preliminary data.</text>
</comment>
<sequence>MKPTGPSSQTYFSQRLRLHYADWGNEDAPPLILVHGGEDHCRSWDWVASELQQDWHVIAPDLRGHGDSQWTADGNYPIMNFVYDLSQLVEQFGYDQVTIVSHSLGGNTALRYAGLYPEKVRKIVAIEGLGPSPKMIEERNATPVHEHWRKWYADKRAKATRKHREYDSFEEALSRMHAENSYLTADQARHLCEHAVIRNENGTYSWKFDPHIRIWPILDIPPEHMHQLWQRITCPTLLCWGEKSWASDPEADGRMELFQNARLAKFADAGHWLHHDQFDRFMAELKGFL</sequence>
<dbReference type="Gene3D" id="3.40.50.1820">
    <property type="entry name" value="alpha/beta hydrolase"/>
    <property type="match status" value="1"/>
</dbReference>
<evidence type="ECO:0000313" key="2">
    <source>
        <dbReference type="EMBL" id="PXW77965.1"/>
    </source>
</evidence>
<evidence type="ECO:0000313" key="3">
    <source>
        <dbReference type="Proteomes" id="UP000248014"/>
    </source>
</evidence>
<evidence type="ECO:0000259" key="1">
    <source>
        <dbReference type="Pfam" id="PF00561"/>
    </source>
</evidence>
<dbReference type="EMBL" id="QJJM01000003">
    <property type="protein sequence ID" value="PXW77965.1"/>
    <property type="molecule type" value="Genomic_DNA"/>
</dbReference>
<reference evidence="2 3" key="1">
    <citation type="submission" date="2018-05" db="EMBL/GenBank/DDBJ databases">
        <title>Genomic Encyclopedia of Type Strains, Phase IV (KMG-IV): sequencing the most valuable type-strain genomes for metagenomic binning, comparative biology and taxonomic classification.</title>
        <authorList>
            <person name="Goeker M."/>
        </authorList>
    </citation>
    <scope>NUCLEOTIDE SEQUENCE [LARGE SCALE GENOMIC DNA]</scope>
    <source>
        <strain evidence="2 3">DSM 3183</strain>
    </source>
</reference>
<dbReference type="InterPro" id="IPR000639">
    <property type="entry name" value="Epox_hydrolase-like"/>
</dbReference>
<dbReference type="PRINTS" id="PR00412">
    <property type="entry name" value="EPOXHYDRLASE"/>
</dbReference>
<dbReference type="Proteomes" id="UP000248014">
    <property type="component" value="Unassembled WGS sequence"/>
</dbReference>
<dbReference type="GO" id="GO:0003824">
    <property type="term" value="F:catalytic activity"/>
    <property type="evidence" value="ECO:0007669"/>
    <property type="project" value="InterPro"/>
</dbReference>
<feature type="domain" description="AB hydrolase-1" evidence="1">
    <location>
        <begin position="29"/>
        <end position="276"/>
    </location>
</feature>
<gene>
    <name evidence="2" type="ORF">C7451_10370</name>
</gene>
<dbReference type="RefSeq" id="WP_110297791.1">
    <property type="nucleotide sequence ID" value="NZ_QJJM01000003.1"/>
</dbReference>
<dbReference type="PRINTS" id="PR00111">
    <property type="entry name" value="ABHYDROLASE"/>
</dbReference>
<dbReference type="InterPro" id="IPR050266">
    <property type="entry name" value="AB_hydrolase_sf"/>
</dbReference>
<dbReference type="PANTHER" id="PTHR43798">
    <property type="entry name" value="MONOACYLGLYCEROL LIPASE"/>
    <property type="match status" value="1"/>
</dbReference>
<dbReference type="OrthoDB" id="9808398at2"/>
<dbReference type="InterPro" id="IPR000073">
    <property type="entry name" value="AB_hydrolase_1"/>
</dbReference>
<protein>
    <submittedName>
        <fullName evidence="2">Pimeloyl-ACP methyl ester carboxylesterase</fullName>
    </submittedName>
</protein>
<organism evidence="2 3">
    <name type="scientific">Blastomonas natatoria</name>
    <dbReference type="NCBI Taxonomy" id="34015"/>
    <lineage>
        <taxon>Bacteria</taxon>
        <taxon>Pseudomonadati</taxon>
        <taxon>Pseudomonadota</taxon>
        <taxon>Alphaproteobacteria</taxon>
        <taxon>Sphingomonadales</taxon>
        <taxon>Sphingomonadaceae</taxon>
        <taxon>Blastomonas</taxon>
    </lineage>
</organism>
<dbReference type="AlphaFoldDB" id="A0A2V3VD26"/>
<accession>A0A2V3VD26</accession>
<dbReference type="PANTHER" id="PTHR43798:SF33">
    <property type="entry name" value="HYDROLASE, PUTATIVE (AFU_ORTHOLOGUE AFUA_2G14860)-RELATED"/>
    <property type="match status" value="1"/>
</dbReference>
<dbReference type="GO" id="GO:0016020">
    <property type="term" value="C:membrane"/>
    <property type="evidence" value="ECO:0007669"/>
    <property type="project" value="TreeGrafter"/>
</dbReference>
<name>A0A2V3VD26_9SPHN</name>
<dbReference type="InterPro" id="IPR029058">
    <property type="entry name" value="AB_hydrolase_fold"/>
</dbReference>
<proteinExistence type="predicted"/>
<dbReference type="Pfam" id="PF00561">
    <property type="entry name" value="Abhydrolase_1"/>
    <property type="match status" value="1"/>
</dbReference>